<name>W2QRS5_PHYN3</name>
<dbReference type="AlphaFoldDB" id="W2QRS5"/>
<organism evidence="1 2">
    <name type="scientific">Phytophthora nicotianae (strain INRA-310)</name>
    <name type="common">Phytophthora parasitica</name>
    <dbReference type="NCBI Taxonomy" id="761204"/>
    <lineage>
        <taxon>Eukaryota</taxon>
        <taxon>Sar</taxon>
        <taxon>Stramenopiles</taxon>
        <taxon>Oomycota</taxon>
        <taxon>Peronosporomycetes</taxon>
        <taxon>Peronosporales</taxon>
        <taxon>Peronosporaceae</taxon>
        <taxon>Phytophthora</taxon>
    </lineage>
</organism>
<reference evidence="1 2" key="2">
    <citation type="submission" date="2013-11" db="EMBL/GenBank/DDBJ databases">
        <title>The Genome Sequence of Phytophthora parasitica INRA-310.</title>
        <authorList>
            <consortium name="The Broad Institute Genomics Platform"/>
            <person name="Russ C."/>
            <person name="Tyler B."/>
            <person name="Panabieres F."/>
            <person name="Shan W."/>
            <person name="Tripathy S."/>
            <person name="Grunwald N."/>
            <person name="Machado M."/>
            <person name="Johnson C.S."/>
            <person name="Arredondo F."/>
            <person name="Hong C."/>
            <person name="Coffey M."/>
            <person name="Young S.K."/>
            <person name="Zeng Q."/>
            <person name="Gargeya S."/>
            <person name="Fitzgerald M."/>
            <person name="Abouelleil A."/>
            <person name="Alvarado L."/>
            <person name="Chapman S.B."/>
            <person name="Gainer-Dewar J."/>
            <person name="Goldberg J."/>
            <person name="Griggs A."/>
            <person name="Gujja S."/>
            <person name="Hansen M."/>
            <person name="Howarth C."/>
            <person name="Imamovic A."/>
            <person name="Ireland A."/>
            <person name="Larimer J."/>
            <person name="McCowan C."/>
            <person name="Murphy C."/>
            <person name="Pearson M."/>
            <person name="Poon T.W."/>
            <person name="Priest M."/>
            <person name="Roberts A."/>
            <person name="Saif S."/>
            <person name="Shea T."/>
            <person name="Sykes S."/>
            <person name="Wortman J."/>
            <person name="Nusbaum C."/>
            <person name="Birren B."/>
        </authorList>
    </citation>
    <scope>NUCLEOTIDE SEQUENCE [LARGE SCALE GENOMIC DNA]</scope>
    <source>
        <strain evidence="1 2">INRA-310</strain>
    </source>
</reference>
<accession>W2QRS5</accession>
<dbReference type="VEuPathDB" id="FungiDB:PPTG_21975"/>
<reference evidence="2" key="1">
    <citation type="submission" date="2011-12" db="EMBL/GenBank/DDBJ databases">
        <authorList>
            <consortium name="The Broad Institute Genome Sequencing Platform"/>
            <person name="Russ C."/>
            <person name="Tyler B."/>
            <person name="Panabieres F."/>
            <person name="Shan W."/>
            <person name="Tripathy S."/>
            <person name="Grunwald N."/>
            <person name="Machado M."/>
            <person name="Young S.K."/>
            <person name="Zeng Q."/>
            <person name="Gargeya S."/>
            <person name="Fitzgerald M."/>
            <person name="Haas B."/>
            <person name="Abouelleil A."/>
            <person name="Alvarado L."/>
            <person name="Arachchi H.M."/>
            <person name="Berlin A."/>
            <person name="Chapman S.B."/>
            <person name="Gearin G."/>
            <person name="Goldberg J."/>
            <person name="Griggs A."/>
            <person name="Gujja S."/>
            <person name="Hansen M."/>
            <person name="Heiman D."/>
            <person name="Howarth C."/>
            <person name="Larimer J."/>
            <person name="Lui A."/>
            <person name="MacDonald P.J.P."/>
            <person name="McCowen C."/>
            <person name="Montmayeur A."/>
            <person name="Murphy C."/>
            <person name="Neiman D."/>
            <person name="Pearson M."/>
            <person name="Priest M."/>
            <person name="Roberts A."/>
            <person name="Saif S."/>
            <person name="Shea T."/>
            <person name="Sisk P."/>
            <person name="Stolte C."/>
            <person name="Sykes S."/>
            <person name="Wortman J."/>
            <person name="Nusbaum C."/>
            <person name="Birren B."/>
        </authorList>
    </citation>
    <scope>NUCLEOTIDE SEQUENCE [LARGE SCALE GENOMIC DNA]</scope>
    <source>
        <strain evidence="2">INRA-310</strain>
    </source>
</reference>
<proteinExistence type="predicted"/>
<dbReference type="RefSeq" id="XP_008899391.1">
    <property type="nucleotide sequence ID" value="XM_008901143.1"/>
</dbReference>
<gene>
    <name evidence="1" type="ORF">PPTG_21975</name>
</gene>
<dbReference type="GeneID" id="20190574"/>
<sequence length="102" mass="11855">MELINRLRNTLLQQQEDKVLNFFTKVSDLRDFISAREPTAGVNVTNEFPSFSLSFSGYTTKYGYIFRKYGYTGGWLQKPRDNSSSKKYRFISNPRLSNITPP</sequence>
<evidence type="ECO:0000313" key="1">
    <source>
        <dbReference type="EMBL" id="ETN15661.1"/>
    </source>
</evidence>
<dbReference type="Proteomes" id="UP000018817">
    <property type="component" value="Unassembled WGS sequence"/>
</dbReference>
<evidence type="ECO:0000313" key="2">
    <source>
        <dbReference type="Proteomes" id="UP000018817"/>
    </source>
</evidence>
<dbReference type="EMBL" id="KI669570">
    <property type="protein sequence ID" value="ETN15661.1"/>
    <property type="molecule type" value="Genomic_DNA"/>
</dbReference>
<protein>
    <submittedName>
        <fullName evidence="1">Uncharacterized protein</fullName>
    </submittedName>
</protein>